<dbReference type="PANTHER" id="PTHR46268">
    <property type="entry name" value="STRESS RESPONSE PROTEIN NHAX"/>
    <property type="match status" value="1"/>
</dbReference>
<feature type="domain" description="UspA" evidence="2">
    <location>
        <begin position="150"/>
        <end position="290"/>
    </location>
</feature>
<organism evidence="3 4">
    <name type="scientific">Mangrovihabitans endophyticus</name>
    <dbReference type="NCBI Taxonomy" id="1751298"/>
    <lineage>
        <taxon>Bacteria</taxon>
        <taxon>Bacillati</taxon>
        <taxon>Actinomycetota</taxon>
        <taxon>Actinomycetes</taxon>
        <taxon>Micromonosporales</taxon>
        <taxon>Micromonosporaceae</taxon>
        <taxon>Mangrovihabitans</taxon>
    </lineage>
</organism>
<dbReference type="EMBL" id="BMMX01000001">
    <property type="protein sequence ID" value="GGK75140.1"/>
    <property type="molecule type" value="Genomic_DNA"/>
</dbReference>
<dbReference type="RefSeq" id="WP_189077463.1">
    <property type="nucleotide sequence ID" value="NZ_BMMX01000001.1"/>
</dbReference>
<evidence type="ECO:0000313" key="3">
    <source>
        <dbReference type="EMBL" id="GGK75140.1"/>
    </source>
</evidence>
<name>A0A8J3FMQ8_9ACTN</name>
<reference evidence="3" key="2">
    <citation type="submission" date="2020-09" db="EMBL/GenBank/DDBJ databases">
        <authorList>
            <person name="Sun Q."/>
            <person name="Zhou Y."/>
        </authorList>
    </citation>
    <scope>NUCLEOTIDE SEQUENCE</scope>
    <source>
        <strain evidence="3">CGMCC 4.7299</strain>
    </source>
</reference>
<dbReference type="Gene3D" id="3.40.50.620">
    <property type="entry name" value="HUPs"/>
    <property type="match status" value="2"/>
</dbReference>
<feature type="domain" description="UspA" evidence="2">
    <location>
        <begin position="4"/>
        <end position="140"/>
    </location>
</feature>
<reference evidence="3" key="1">
    <citation type="journal article" date="2014" name="Int. J. Syst. Evol. Microbiol.">
        <title>Complete genome sequence of Corynebacterium casei LMG S-19264T (=DSM 44701T), isolated from a smear-ripened cheese.</title>
        <authorList>
            <consortium name="US DOE Joint Genome Institute (JGI-PGF)"/>
            <person name="Walter F."/>
            <person name="Albersmeier A."/>
            <person name="Kalinowski J."/>
            <person name="Ruckert C."/>
        </authorList>
    </citation>
    <scope>NUCLEOTIDE SEQUENCE</scope>
    <source>
        <strain evidence="3">CGMCC 4.7299</strain>
    </source>
</reference>
<evidence type="ECO:0000259" key="2">
    <source>
        <dbReference type="Pfam" id="PF00582"/>
    </source>
</evidence>
<keyword evidence="4" id="KW-1185">Reference proteome</keyword>
<evidence type="ECO:0000256" key="1">
    <source>
        <dbReference type="ARBA" id="ARBA00008791"/>
    </source>
</evidence>
<gene>
    <name evidence="3" type="ORF">GCM10012284_06400</name>
</gene>
<comment type="similarity">
    <text evidence="1">Belongs to the universal stress protein A family.</text>
</comment>
<dbReference type="SUPFAM" id="SSF52402">
    <property type="entry name" value="Adenine nucleotide alpha hydrolases-like"/>
    <property type="match status" value="2"/>
</dbReference>
<evidence type="ECO:0000313" key="4">
    <source>
        <dbReference type="Proteomes" id="UP000656042"/>
    </source>
</evidence>
<dbReference type="PANTHER" id="PTHR46268:SF6">
    <property type="entry name" value="UNIVERSAL STRESS PROTEIN UP12"/>
    <property type="match status" value="1"/>
</dbReference>
<dbReference type="Pfam" id="PF00582">
    <property type="entry name" value="Usp"/>
    <property type="match status" value="2"/>
</dbReference>
<dbReference type="InterPro" id="IPR006015">
    <property type="entry name" value="Universal_stress_UspA"/>
</dbReference>
<dbReference type="Proteomes" id="UP000656042">
    <property type="component" value="Unassembled WGS sequence"/>
</dbReference>
<dbReference type="AlphaFoldDB" id="A0A8J3FMQ8"/>
<comment type="caution">
    <text evidence="3">The sequence shown here is derived from an EMBL/GenBank/DDBJ whole genome shotgun (WGS) entry which is preliminary data.</text>
</comment>
<dbReference type="PRINTS" id="PR01438">
    <property type="entry name" value="UNVRSLSTRESS"/>
</dbReference>
<dbReference type="InterPro" id="IPR014729">
    <property type="entry name" value="Rossmann-like_a/b/a_fold"/>
</dbReference>
<protein>
    <submittedName>
        <fullName evidence="3">Universal stress protein</fullName>
    </submittedName>
</protein>
<dbReference type="InterPro" id="IPR006016">
    <property type="entry name" value="UspA"/>
</dbReference>
<sequence>MTAKTIVVGTDGAAPSKAAVRWAAREAERQGATLRIVHAFDWDWREAWYDYGDQYAEMAEKIAATVTANATDLAVAAAPGIEVRADTMMGHAAPRLLDVAETAELMVLGSRGRGGFASLMLGSVSQQVATHARCPVVVVRGNAEASDSPVTAGVDHSHAKDRVLETAFEAAARRGAPLTVVRSYLPLLPVWLTANVPEAALGTPAAKDADAAARADLDALVSPWAAKYPGVRVETVLSHDGAAAVLARMSAVSQLVVVGSRGHGGVAGTVLGSTGLQLLHHAECPVWIAR</sequence>
<proteinExistence type="inferred from homology"/>
<accession>A0A8J3FMQ8</accession>